<reference evidence="1 2" key="1">
    <citation type="journal article" date="2000" name="Nature">
        <title>The genome sequence of the plant pathogen Xylella fastidiosa.</title>
        <authorList>
            <person name="Simpson A.J."/>
            <person name="Reinach F.C."/>
            <person name="Arruda P."/>
            <person name="Abreu F.A."/>
            <person name="Acencio M."/>
            <person name="Alvarenga R."/>
            <person name="Alves L.M."/>
            <person name="Araya J.E."/>
            <person name="Baia G.S."/>
            <person name="Baptista C.S."/>
            <person name="Barros M.H."/>
            <person name="Bonaccorsi E.D."/>
            <person name="Bordin S."/>
            <person name="Bove J.M."/>
            <person name="Briones M.R."/>
            <person name="Bueno M.R."/>
            <person name="Camargo A.A."/>
            <person name="Camargo L.E."/>
            <person name="Carraro D.M."/>
            <person name="Carrer H."/>
            <person name="Colauto N.B."/>
            <person name="Colombo C."/>
            <person name="Costa F.F."/>
            <person name="Costa M.C."/>
            <person name="Costa-Neto C.M."/>
            <person name="Coutinho L.L."/>
            <person name="Cristofani M."/>
            <person name="Dias-Neto E."/>
            <person name="Docena C."/>
            <person name="El-Dorry H."/>
            <person name="Facincani A.P."/>
            <person name="Ferreira A.J."/>
            <person name="Ferreira V.C."/>
            <person name="Ferro J.A."/>
            <person name="Fraga J.S."/>
            <person name="Franca S.C."/>
            <person name="Franco M.C."/>
            <person name="Frohme M."/>
            <person name="Furlan L.R."/>
            <person name="Garnier M."/>
            <person name="Goldman G.H."/>
            <person name="Goldman M.H."/>
            <person name="Gomes S.L."/>
            <person name="Gruber A."/>
            <person name="Ho P.L."/>
            <person name="Hoheisel J.D."/>
            <person name="Junqueira M.L."/>
            <person name="Kemper E.L."/>
            <person name="Kitajima J.P."/>
            <person name="Krieger J.E."/>
            <person name="Kuramae E.E."/>
            <person name="Laigret F."/>
            <person name="Lambais M.R."/>
            <person name="Leite L.C."/>
            <person name="Lemos E.G."/>
            <person name="Lemos M.V."/>
            <person name="Lopes S.A."/>
            <person name="Lopes C.R."/>
            <person name="Machado J.A."/>
            <person name="Machado M.A."/>
            <person name="Madeira A.M."/>
            <person name="Madeira H.M."/>
            <person name="Marino C.L."/>
            <person name="Marques M.V."/>
            <person name="Martins E.A."/>
            <person name="Martins E.M."/>
            <person name="Matsukuma A.Y."/>
            <person name="Menck C.F."/>
            <person name="Miracca E.C."/>
            <person name="Miyaki C.Y."/>
            <person name="Monteriro-Vitorello C.B."/>
            <person name="Moon D.H."/>
            <person name="Nagai M.A."/>
            <person name="Nascimento A.L."/>
            <person name="Netto L.E."/>
            <person name="Nhani A.Jr."/>
            <person name="Nobrega F.G."/>
            <person name="Nunes L.R."/>
            <person name="Oliveira M.A."/>
            <person name="de Oliveira M.C."/>
            <person name="de Oliveira R.C."/>
            <person name="Palmieri D.A."/>
            <person name="Paris A."/>
            <person name="Peixoto B.R."/>
            <person name="Pereira G.A."/>
            <person name="Pereira H.A.Jr."/>
            <person name="Pesquero J.B."/>
            <person name="Quaggio R.B."/>
            <person name="Roberto P.G."/>
            <person name="Rodrigues V."/>
            <person name="de M Rosa A.J."/>
            <person name="de Rosa V.E.Jr."/>
            <person name="de Sa R.G."/>
            <person name="Santelli R.V."/>
            <person name="Sawasaki H.E."/>
            <person name="da Silva A.C."/>
            <person name="da Silva A.M."/>
            <person name="da Silva F.R."/>
            <person name="da Silva W.A.Jr."/>
            <person name="da Silveira J.F."/>
            <person name="Silvestri M.L."/>
            <person name="Siqueira W.J."/>
            <person name="de Souza A.A."/>
            <person name="de Souza A.P."/>
            <person name="Terenzi M.F."/>
            <person name="Truffi D."/>
            <person name="Tsai S.M."/>
            <person name="Tsuhako M.H."/>
            <person name="Vallada H."/>
            <person name="Van Sluys M.A."/>
            <person name="Verjovski-Almeida S."/>
            <person name="Vettore A.L."/>
            <person name="Zago M.A."/>
            <person name="Zatz M."/>
            <person name="Meidanis J."/>
            <person name="Setubal J.C."/>
        </authorList>
    </citation>
    <scope>NUCLEOTIDE SEQUENCE [LARGE SCALE GENOMIC DNA]</scope>
    <source>
        <strain evidence="1 2">9a5c</strain>
    </source>
</reference>
<proteinExistence type="predicted"/>
<dbReference type="PIR" id="B82560">
    <property type="entry name" value="B82560"/>
</dbReference>
<protein>
    <submittedName>
        <fullName evidence="1">Uncharacterized protein</fullName>
    </submittedName>
</protein>
<dbReference type="Proteomes" id="UP000000812">
    <property type="component" value="Chromosome"/>
</dbReference>
<accession>Q9PAS0</accession>
<dbReference type="STRING" id="160492.XF_2425"/>
<dbReference type="HOGENOM" id="CLU_2573122_0_0_6"/>
<sequence>MLAFFRKKGKKSLCFSQAQTWGYTCRVEGFQWHLASSTFDLDSTHSSRQLMMEGLKHVENFCNSSFIMLSNLNYHPSVPRH</sequence>
<name>Q9PAS0_XYLFA</name>
<dbReference type="KEGG" id="xfa:XF_2425"/>
<dbReference type="EMBL" id="AE003849">
    <property type="protein sequence ID" value="AAF85224.1"/>
    <property type="molecule type" value="Genomic_DNA"/>
</dbReference>
<organism evidence="1 2">
    <name type="scientific">Xylella fastidiosa (strain 9a5c)</name>
    <dbReference type="NCBI Taxonomy" id="160492"/>
    <lineage>
        <taxon>Bacteria</taxon>
        <taxon>Pseudomonadati</taxon>
        <taxon>Pseudomonadota</taxon>
        <taxon>Gammaproteobacteria</taxon>
        <taxon>Lysobacterales</taxon>
        <taxon>Lysobacteraceae</taxon>
        <taxon>Xylella</taxon>
    </lineage>
</organism>
<evidence type="ECO:0000313" key="2">
    <source>
        <dbReference type="Proteomes" id="UP000000812"/>
    </source>
</evidence>
<dbReference type="AlphaFoldDB" id="Q9PAS0"/>
<gene>
    <name evidence="1" type="ordered locus">XF_2425</name>
</gene>
<evidence type="ECO:0000313" key="1">
    <source>
        <dbReference type="EMBL" id="AAF85224.1"/>
    </source>
</evidence>